<reference evidence="5" key="2">
    <citation type="submission" date="2018-11" db="EMBL/GenBank/DDBJ databases">
        <authorList>
            <consortium name="Pathogen Informatics"/>
        </authorList>
    </citation>
    <scope>NUCLEOTIDE SEQUENCE [LARGE SCALE GENOMIC DNA]</scope>
</reference>
<keyword evidence="2 4" id="KW-0689">Ribosomal protein</keyword>
<dbReference type="EMBL" id="JPKZ01000317">
    <property type="protein sequence ID" value="KHN87969.1"/>
    <property type="molecule type" value="Genomic_DNA"/>
</dbReference>
<dbReference type="AlphaFoldDB" id="A0A0B2W2R9"/>
<dbReference type="PANTHER" id="PTHR21109:SF0">
    <property type="entry name" value="SMALL RIBOSOMAL SUBUNIT PROTEIN BS21M"/>
    <property type="match status" value="1"/>
</dbReference>
<dbReference type="EMBL" id="UYWY01023167">
    <property type="protein sequence ID" value="VDM47205.1"/>
    <property type="molecule type" value="Genomic_DNA"/>
</dbReference>
<keyword evidence="6" id="KW-1185">Reference proteome</keyword>
<dbReference type="GO" id="GO:1990904">
    <property type="term" value="C:ribonucleoprotein complex"/>
    <property type="evidence" value="ECO:0007669"/>
    <property type="project" value="UniProtKB-KW"/>
</dbReference>
<dbReference type="InterPro" id="IPR001911">
    <property type="entry name" value="Ribosomal_bS21"/>
</dbReference>
<comment type="similarity">
    <text evidence="1">Belongs to the bacterial ribosomal protein bS21 family.</text>
</comment>
<evidence type="ECO:0000313" key="5">
    <source>
        <dbReference type="EMBL" id="VDM47205.1"/>
    </source>
</evidence>
<name>A0A0B2W2R9_TOXCA</name>
<dbReference type="OrthoDB" id="2501249at2759"/>
<evidence type="ECO:0000313" key="6">
    <source>
        <dbReference type="Proteomes" id="UP000031036"/>
    </source>
</evidence>
<dbReference type="GO" id="GO:0003735">
    <property type="term" value="F:structural constituent of ribosome"/>
    <property type="evidence" value="ECO:0007669"/>
    <property type="project" value="InterPro"/>
</dbReference>
<evidence type="ECO:0000256" key="2">
    <source>
        <dbReference type="ARBA" id="ARBA00022980"/>
    </source>
</evidence>
<dbReference type="Proteomes" id="UP000031036">
    <property type="component" value="Unassembled WGS sequence"/>
</dbReference>
<dbReference type="GO" id="GO:0005840">
    <property type="term" value="C:ribosome"/>
    <property type="evidence" value="ECO:0007669"/>
    <property type="project" value="UniProtKB-KW"/>
</dbReference>
<proteinExistence type="inferred from homology"/>
<accession>A0A0B2W2R9</accession>
<keyword evidence="3" id="KW-0687">Ribonucleoprotein</keyword>
<gene>
    <name evidence="4" type="primary">Mrps21</name>
    <name evidence="4" type="ORF">Tcan_13225</name>
    <name evidence="5" type="ORF">TCNE_LOCUS15884</name>
</gene>
<reference evidence="4 6" key="1">
    <citation type="submission" date="2014-11" db="EMBL/GenBank/DDBJ databases">
        <title>Genetic blueprint of the zoonotic pathogen Toxocara canis.</title>
        <authorList>
            <person name="Zhu X.-Q."/>
            <person name="Korhonen P.K."/>
            <person name="Cai H."/>
            <person name="Young N.D."/>
            <person name="Nejsum P."/>
            <person name="von Samson-Himmelstjerna G."/>
            <person name="Boag P.R."/>
            <person name="Tan P."/>
            <person name="Li Q."/>
            <person name="Min J."/>
            <person name="Yang Y."/>
            <person name="Wang X."/>
            <person name="Fang X."/>
            <person name="Hall R.S."/>
            <person name="Hofmann A."/>
            <person name="Sternberg P.W."/>
            <person name="Jex A.R."/>
            <person name="Gasser R.B."/>
        </authorList>
    </citation>
    <scope>NUCLEOTIDE SEQUENCE [LARGE SCALE GENOMIC DNA]</scope>
    <source>
        <strain evidence="4">PN_DK_2014</strain>
    </source>
</reference>
<dbReference type="PANTHER" id="PTHR21109">
    <property type="entry name" value="MITOCHONDRIAL 28S RIBOSOMAL PROTEIN S21"/>
    <property type="match status" value="1"/>
</dbReference>
<dbReference type="NCBIfam" id="TIGR00030">
    <property type="entry name" value="S21p"/>
    <property type="match status" value="1"/>
</dbReference>
<sequence length="111" mass="13236">MVRAWRGTLRQPFAVALFDGIWHAHPRFMNRTVLVKDNDVDAAFHLLNRLMDTEGMLKIIRQTQYYQKPFMQRRALSVEASTAIFNEDMRRKMQFLMRKNRIDTFPGQMTT</sequence>
<evidence type="ECO:0000256" key="1">
    <source>
        <dbReference type="ARBA" id="ARBA00006640"/>
    </source>
</evidence>
<protein>
    <submittedName>
        <fullName evidence="4">28S ribosomal protein S21, mitochondrial</fullName>
    </submittedName>
</protein>
<evidence type="ECO:0000313" key="4">
    <source>
        <dbReference type="EMBL" id="KHN87969.1"/>
    </source>
</evidence>
<dbReference type="OMA" id="MRHAQFL"/>
<dbReference type="STRING" id="6265.A0A0B2W2R9"/>
<dbReference type="Pfam" id="PF01165">
    <property type="entry name" value="Ribosomal_S21"/>
    <property type="match status" value="1"/>
</dbReference>
<evidence type="ECO:0000256" key="3">
    <source>
        <dbReference type="ARBA" id="ARBA00023274"/>
    </source>
</evidence>
<organism evidence="4 6">
    <name type="scientific">Toxocara canis</name>
    <name type="common">Canine roundworm</name>
    <dbReference type="NCBI Taxonomy" id="6265"/>
    <lineage>
        <taxon>Eukaryota</taxon>
        <taxon>Metazoa</taxon>
        <taxon>Ecdysozoa</taxon>
        <taxon>Nematoda</taxon>
        <taxon>Chromadorea</taxon>
        <taxon>Rhabditida</taxon>
        <taxon>Spirurina</taxon>
        <taxon>Ascaridomorpha</taxon>
        <taxon>Ascaridoidea</taxon>
        <taxon>Toxocaridae</taxon>
        <taxon>Toxocara</taxon>
    </lineage>
</organism>
<dbReference type="GO" id="GO:0006412">
    <property type="term" value="P:translation"/>
    <property type="evidence" value="ECO:0007669"/>
    <property type="project" value="InterPro"/>
</dbReference>